<feature type="domain" description="Smf/DprA SLOG" evidence="2">
    <location>
        <begin position="70"/>
        <end position="280"/>
    </location>
</feature>
<dbReference type="AlphaFoldDB" id="A0A2H0R5M8"/>
<evidence type="ECO:0000313" key="4">
    <source>
        <dbReference type="EMBL" id="PIR41115.1"/>
    </source>
</evidence>
<dbReference type="EMBL" id="PCXO01000012">
    <property type="protein sequence ID" value="PIR41115.1"/>
    <property type="molecule type" value="Genomic_DNA"/>
</dbReference>
<comment type="caution">
    <text evidence="4">The sequence shown here is derived from an EMBL/GenBank/DDBJ whole genome shotgun (WGS) entry which is preliminary data.</text>
</comment>
<evidence type="ECO:0000256" key="1">
    <source>
        <dbReference type="ARBA" id="ARBA00006525"/>
    </source>
</evidence>
<comment type="similarity">
    <text evidence="1">Belongs to the DprA/Smf family.</text>
</comment>
<dbReference type="InterPro" id="IPR041614">
    <property type="entry name" value="DprA_WH"/>
</dbReference>
<dbReference type="InterPro" id="IPR057666">
    <property type="entry name" value="DrpA_SLOG"/>
</dbReference>
<evidence type="ECO:0000259" key="3">
    <source>
        <dbReference type="Pfam" id="PF17782"/>
    </source>
</evidence>
<organism evidence="4 5">
    <name type="scientific">Candidatus Yanofskybacteria bacterium CG10_big_fil_rev_8_21_14_0_10_46_23</name>
    <dbReference type="NCBI Taxonomy" id="1975098"/>
    <lineage>
        <taxon>Bacteria</taxon>
        <taxon>Candidatus Yanofskyibacteriota</taxon>
    </lineage>
</organism>
<dbReference type="Gene3D" id="3.40.50.450">
    <property type="match status" value="1"/>
</dbReference>
<dbReference type="PANTHER" id="PTHR43022:SF1">
    <property type="entry name" value="PROTEIN SMF"/>
    <property type="match status" value="1"/>
</dbReference>
<dbReference type="SUPFAM" id="SSF102405">
    <property type="entry name" value="MCP/YpsA-like"/>
    <property type="match status" value="1"/>
</dbReference>
<dbReference type="InterPro" id="IPR036388">
    <property type="entry name" value="WH-like_DNA-bd_sf"/>
</dbReference>
<accession>A0A2H0R5M8</accession>
<reference evidence="4 5" key="1">
    <citation type="submission" date="2017-09" db="EMBL/GenBank/DDBJ databases">
        <title>Depth-based differentiation of microbial function through sediment-hosted aquifers and enrichment of novel symbionts in the deep terrestrial subsurface.</title>
        <authorList>
            <person name="Probst A.J."/>
            <person name="Ladd B."/>
            <person name="Jarett J.K."/>
            <person name="Geller-Mcgrath D.E."/>
            <person name="Sieber C.M."/>
            <person name="Emerson J.B."/>
            <person name="Anantharaman K."/>
            <person name="Thomas B.C."/>
            <person name="Malmstrom R."/>
            <person name="Stieglmeier M."/>
            <person name="Klingl A."/>
            <person name="Woyke T."/>
            <person name="Ryan C.M."/>
            <person name="Banfield J.F."/>
        </authorList>
    </citation>
    <scope>NUCLEOTIDE SEQUENCE [LARGE SCALE GENOMIC DNA]</scope>
    <source>
        <strain evidence="4">CG10_big_fil_rev_8_21_14_0_10_46_23</strain>
    </source>
</reference>
<evidence type="ECO:0000313" key="5">
    <source>
        <dbReference type="Proteomes" id="UP000230232"/>
    </source>
</evidence>
<dbReference type="PANTHER" id="PTHR43022">
    <property type="entry name" value="PROTEIN SMF"/>
    <property type="match status" value="1"/>
</dbReference>
<protein>
    <submittedName>
        <fullName evidence="4">DNA-protecting protein DprA</fullName>
    </submittedName>
</protein>
<dbReference type="Pfam" id="PF17782">
    <property type="entry name" value="WHD_DprA"/>
    <property type="match status" value="1"/>
</dbReference>
<feature type="domain" description="DprA winged helix" evidence="3">
    <location>
        <begin position="295"/>
        <end position="340"/>
    </location>
</feature>
<dbReference type="Gene3D" id="1.10.10.10">
    <property type="entry name" value="Winged helix-like DNA-binding domain superfamily/Winged helix DNA-binding domain"/>
    <property type="match status" value="1"/>
</dbReference>
<gene>
    <name evidence="4" type="primary">dprA</name>
    <name evidence="4" type="ORF">COV31_03165</name>
</gene>
<evidence type="ECO:0000259" key="2">
    <source>
        <dbReference type="Pfam" id="PF02481"/>
    </source>
</evidence>
<dbReference type="Pfam" id="PF02481">
    <property type="entry name" value="DNA_processg_A"/>
    <property type="match status" value="1"/>
</dbReference>
<sequence>MDLIYLNALNILTSGKIGALEKINQKFAGDFKKAWRSNLRQFQSKDFPLSQSQINPEKEFKKLEAHEIEIISVKDRAYPKILRQISDPPFLLYLKGQKAVLKNECFAVVGPRRLSSYGRRATPHIVEDLARAGLTIVSGLALGVDTLAHQTALEAGGRTIAVLGCGLAPKVLYPPQNKKLAETIVKTGAVISEYSFETNSSAFTFPQRNRIVSGLSRGVLVIEAQKKSGSLITARLAAEQNRDVFALPGDIFSKTSQGTNRLIQNGATPALGAEDILTSYNISYNNILPSQSMGSEVEEEILKIIKDTPAHIDVIIQRCSLTAGEIQSALVMLELEGRVQNIGSDRYALKK</sequence>
<name>A0A2H0R5M8_9BACT</name>
<dbReference type="Proteomes" id="UP000230232">
    <property type="component" value="Unassembled WGS sequence"/>
</dbReference>
<proteinExistence type="inferred from homology"/>
<dbReference type="InterPro" id="IPR003488">
    <property type="entry name" value="DprA"/>
</dbReference>
<dbReference type="GO" id="GO:0009294">
    <property type="term" value="P:DNA-mediated transformation"/>
    <property type="evidence" value="ECO:0007669"/>
    <property type="project" value="InterPro"/>
</dbReference>
<dbReference type="NCBIfam" id="TIGR00732">
    <property type="entry name" value="dprA"/>
    <property type="match status" value="1"/>
</dbReference>